<organism evidence="12 13">
    <name type="scientific">Methylomonas denitrificans</name>
    <dbReference type="NCBI Taxonomy" id="1538553"/>
    <lineage>
        <taxon>Bacteria</taxon>
        <taxon>Pseudomonadati</taxon>
        <taxon>Pseudomonadota</taxon>
        <taxon>Gammaproteobacteria</taxon>
        <taxon>Methylococcales</taxon>
        <taxon>Methylococcaceae</taxon>
        <taxon>Methylomonas</taxon>
    </lineage>
</organism>
<keyword evidence="7 10" id="KW-0378">Hydrolase</keyword>
<dbReference type="InterPro" id="IPR055180">
    <property type="entry name" value="HsdR_RecA-like_helicase_dom_2"/>
</dbReference>
<gene>
    <name evidence="12" type="ORF">JT25_003150</name>
</gene>
<evidence type="ECO:0000259" key="11">
    <source>
        <dbReference type="PROSITE" id="PS51192"/>
    </source>
</evidence>
<dbReference type="RefSeq" id="WP_062327543.1">
    <property type="nucleotide sequence ID" value="NZ_CP014476.1"/>
</dbReference>
<dbReference type="PANTHER" id="PTHR30195">
    <property type="entry name" value="TYPE I SITE-SPECIFIC DEOXYRIBONUCLEASE PROTEIN SUBUNIT M AND R"/>
    <property type="match status" value="1"/>
</dbReference>
<keyword evidence="8 10" id="KW-0067">ATP-binding</keyword>
<dbReference type="GO" id="GO:0009307">
    <property type="term" value="P:DNA restriction-modification system"/>
    <property type="evidence" value="ECO:0007669"/>
    <property type="project" value="UniProtKB-KW"/>
</dbReference>
<sequence>MSVIPETKEVFSSQIPALQVLMTMGYEYLSPTQALAYRGGQTSEVLLRPVLIAELRKRRFNWKGQEYPLSNNAIDDIVRQLASPGLGEGLLSANERLYDHLTLGLTVTEFIDGKKAQPTIALIDWENPANNCFQVTDEFEVLNAGGTGPRRPDIVCFVNGIPLVCIEAKRPDPHNPHKDMLKEGISQHLRNQGVAEIPHLFAYSQLLLSVNGLDGRYGTTRTPAKFWALWREELLQDGSFDAIKNTALSESQAAQLFAHRPAWMRQYFDSQVVQGKLLVTGQDKLIVSLLQPDRLLEFMRFFILFDKKSGKIAARYQQYFGIKKLVDQVTRKDSRDARQGGVIWHTTGSGKSFTMVFMAKALILHEQLKPCRFFVVTDRIDLETQLSKVFANAGALASPRDVEKAKATSGKDLAQRISQGNERILFSIINKFATASKQPECHNPSSDIIVLVDEGHRSHGGETHERMRQALPNAAYIAFTGTPLLKNDKTTNKFGPIIHAYTMQRAVEDGTVTPLLYEERVPELGTNAKAIDNWFERITEGLTDKQRADLKKKFAQKGQIYQSESRIELIAHDIADHFVKNVADGLKAQLATDSKLSAIRYKKYLDETGVVSSAIIMSPPDTREGHEEVDESQSPELQQWWLAHIGNQSEEVYTKEVIRRFADEDDPQILIVVDKLLTGFDEPRNAVLYIDKPLKQHNLIQAIARVNRLHELKKFGLLIDYRGILKELDTTLEAYQNLAERTQDGYDIDDLIGLYRQVNTEYKKLPVLHDALWSIFKNVKNRADLEQFRQVLIPHYQTDDAGDSYDAKQKVREDFYEALTAFSLCLEIALGSSSFYEDRSFSEDDIRTYKRDVRFFSQLRQIARQDAGETIDYSDYAARIKKLIDKHVVGEGIREPEGIFIVNELGKQKPEDWTDEKTRNETDIIRTRLKKTIEQDLQDDPYAQKVFSELLDQAIRDAEAMFEHPFKQYVLFKDLEEKLTEREVPDTPDPLASNPHAKAYFGVFKLVFGEDAFNALSETDRQSYVEQAFAIDELVDKAVAENSVNPQNIEAEIRKGLLPRLFKMIGMDKAKEVIEHIVQITRVGLSKER</sequence>
<keyword evidence="9 10" id="KW-0238">DNA-binding</keyword>
<dbReference type="InterPro" id="IPR040980">
    <property type="entry name" value="SWI2_SNF2"/>
</dbReference>
<evidence type="ECO:0000256" key="4">
    <source>
        <dbReference type="ARBA" id="ARBA00022741"/>
    </source>
</evidence>
<accession>A0A140E521</accession>
<evidence type="ECO:0000256" key="5">
    <source>
        <dbReference type="ARBA" id="ARBA00022747"/>
    </source>
</evidence>
<dbReference type="GO" id="GO:0003677">
    <property type="term" value="F:DNA binding"/>
    <property type="evidence" value="ECO:0007669"/>
    <property type="project" value="UniProtKB-KW"/>
</dbReference>
<dbReference type="Pfam" id="PF04313">
    <property type="entry name" value="HSDR_N"/>
    <property type="match status" value="1"/>
</dbReference>
<evidence type="ECO:0000256" key="9">
    <source>
        <dbReference type="ARBA" id="ARBA00023125"/>
    </source>
</evidence>
<dbReference type="CDD" id="cd18030">
    <property type="entry name" value="DEXHc_RE_I_HsdR"/>
    <property type="match status" value="1"/>
</dbReference>
<evidence type="ECO:0000256" key="6">
    <source>
        <dbReference type="ARBA" id="ARBA00022759"/>
    </source>
</evidence>
<dbReference type="Gene3D" id="3.40.50.300">
    <property type="entry name" value="P-loop containing nucleotide triphosphate hydrolases"/>
    <property type="match status" value="2"/>
</dbReference>
<evidence type="ECO:0000256" key="2">
    <source>
        <dbReference type="ARBA" id="ARBA00008598"/>
    </source>
</evidence>
<name>A0A140E521_9GAMM</name>
<evidence type="ECO:0000256" key="10">
    <source>
        <dbReference type="RuleBase" id="RU364115"/>
    </source>
</evidence>
<keyword evidence="12" id="KW-0347">Helicase</keyword>
<dbReference type="InterPro" id="IPR014001">
    <property type="entry name" value="Helicase_ATP-bd"/>
</dbReference>
<dbReference type="InterPro" id="IPR027417">
    <property type="entry name" value="P-loop_NTPase"/>
</dbReference>
<evidence type="ECO:0000256" key="8">
    <source>
        <dbReference type="ARBA" id="ARBA00022840"/>
    </source>
</evidence>
<evidence type="ECO:0000313" key="12">
    <source>
        <dbReference type="EMBL" id="AMK75495.1"/>
    </source>
</evidence>
<feature type="domain" description="Helicase ATP-binding" evidence="11">
    <location>
        <begin position="332"/>
        <end position="501"/>
    </location>
</feature>
<dbReference type="GO" id="GO:0004386">
    <property type="term" value="F:helicase activity"/>
    <property type="evidence" value="ECO:0007669"/>
    <property type="project" value="UniProtKB-KW"/>
</dbReference>
<reference evidence="12 13" key="1">
    <citation type="journal article" date="2015" name="Environ. Microbiol.">
        <title>Methane oxidation coupled to nitrate reduction under hypoxia by the Gammaproteobacterium Methylomonas denitrificans, sp. nov. type strain FJG1.</title>
        <authorList>
            <person name="Kits K.D."/>
            <person name="Klotz M.G."/>
            <person name="Stein L.Y."/>
        </authorList>
    </citation>
    <scope>NUCLEOTIDE SEQUENCE [LARGE SCALE GENOMIC DNA]</scope>
    <source>
        <strain evidence="12 13">FJG1</strain>
    </source>
</reference>
<evidence type="ECO:0000256" key="3">
    <source>
        <dbReference type="ARBA" id="ARBA00022722"/>
    </source>
</evidence>
<dbReference type="AlphaFoldDB" id="A0A140E521"/>
<keyword evidence="5 10" id="KW-0680">Restriction system</keyword>
<evidence type="ECO:0000256" key="7">
    <source>
        <dbReference type="ARBA" id="ARBA00022801"/>
    </source>
</evidence>
<dbReference type="CDD" id="cd22332">
    <property type="entry name" value="HsdR_N"/>
    <property type="match status" value="1"/>
</dbReference>
<dbReference type="PANTHER" id="PTHR30195:SF15">
    <property type="entry name" value="TYPE I RESTRICTION ENZYME HINDI ENDONUCLEASE SUBUNIT"/>
    <property type="match status" value="1"/>
</dbReference>
<keyword evidence="13" id="KW-1185">Reference proteome</keyword>
<dbReference type="SMART" id="SM00487">
    <property type="entry name" value="DEXDc"/>
    <property type="match status" value="1"/>
</dbReference>
<dbReference type="Gene3D" id="3.90.1570.50">
    <property type="match status" value="1"/>
</dbReference>
<dbReference type="CDD" id="cd18800">
    <property type="entry name" value="SF2_C_EcoR124I-like"/>
    <property type="match status" value="1"/>
</dbReference>
<comment type="catalytic activity">
    <reaction evidence="1 10">
        <text>Endonucleolytic cleavage of DNA to give random double-stranded fragments with terminal 5'-phosphates, ATP is simultaneously hydrolyzed.</text>
        <dbReference type="EC" id="3.1.21.3"/>
    </reaction>
</comment>
<dbReference type="EC" id="3.1.21.3" evidence="10"/>
<evidence type="ECO:0000256" key="1">
    <source>
        <dbReference type="ARBA" id="ARBA00000851"/>
    </source>
</evidence>
<dbReference type="InterPro" id="IPR007409">
    <property type="entry name" value="Restrct_endonuc_type1_HsdR_N"/>
</dbReference>
<dbReference type="STRING" id="1538553.JT25_003150"/>
<dbReference type="REBASE" id="140663">
    <property type="entry name" value="MdeFJG1IP"/>
</dbReference>
<comment type="similarity">
    <text evidence="2 10">Belongs to the HsdR family.</text>
</comment>
<keyword evidence="4 10" id="KW-0547">Nucleotide-binding</keyword>
<comment type="subunit">
    <text evidence="10">The type I restriction/modification system is composed of three polypeptides R, M and S.</text>
</comment>
<dbReference type="Proteomes" id="UP000030512">
    <property type="component" value="Chromosome"/>
</dbReference>
<dbReference type="PROSITE" id="PS51192">
    <property type="entry name" value="HELICASE_ATP_BIND_1"/>
    <property type="match status" value="1"/>
</dbReference>
<evidence type="ECO:0000313" key="13">
    <source>
        <dbReference type="Proteomes" id="UP000030512"/>
    </source>
</evidence>
<dbReference type="SUPFAM" id="SSF52540">
    <property type="entry name" value="P-loop containing nucleoside triphosphate hydrolases"/>
    <property type="match status" value="2"/>
</dbReference>
<comment type="function">
    <text evidence="10">Subunit R is required for both nuclease and ATPase activities, but not for modification.</text>
</comment>
<dbReference type="KEGG" id="mdn:JT25_003150"/>
<dbReference type="Pfam" id="PF18766">
    <property type="entry name" value="SWI2_SNF2"/>
    <property type="match status" value="1"/>
</dbReference>
<keyword evidence="3" id="KW-0540">Nuclease</keyword>
<protein>
    <recommendedName>
        <fullName evidence="10">Type I restriction enzyme endonuclease subunit</fullName>
        <shortName evidence="10">R protein</shortName>
        <ecNumber evidence="10">3.1.21.3</ecNumber>
    </recommendedName>
</protein>
<dbReference type="OrthoDB" id="9758243at2"/>
<dbReference type="NCBIfam" id="TIGR00348">
    <property type="entry name" value="hsdR"/>
    <property type="match status" value="1"/>
</dbReference>
<dbReference type="Pfam" id="PF22679">
    <property type="entry name" value="T1R_D3-like"/>
    <property type="match status" value="1"/>
</dbReference>
<dbReference type="EMBL" id="CP014476">
    <property type="protein sequence ID" value="AMK75495.1"/>
    <property type="molecule type" value="Genomic_DNA"/>
</dbReference>
<dbReference type="GO" id="GO:0005524">
    <property type="term" value="F:ATP binding"/>
    <property type="evidence" value="ECO:0007669"/>
    <property type="project" value="UniProtKB-KW"/>
</dbReference>
<dbReference type="GO" id="GO:0009035">
    <property type="term" value="F:type I site-specific deoxyribonuclease activity"/>
    <property type="evidence" value="ECO:0007669"/>
    <property type="project" value="UniProtKB-EC"/>
</dbReference>
<keyword evidence="6" id="KW-0255">Endonuclease</keyword>
<dbReference type="InterPro" id="IPR051268">
    <property type="entry name" value="Type-I_R_enzyme_R_subunit"/>
</dbReference>
<dbReference type="InterPro" id="IPR004473">
    <property type="entry name" value="Restrct_endonuc_typeI_HsdR"/>
</dbReference>
<proteinExistence type="inferred from homology"/>